<dbReference type="EMBL" id="JANPWB010000013">
    <property type="protein sequence ID" value="KAJ1111520.1"/>
    <property type="molecule type" value="Genomic_DNA"/>
</dbReference>
<feature type="non-terminal residue" evidence="2">
    <location>
        <position position="85"/>
    </location>
</feature>
<evidence type="ECO:0000256" key="1">
    <source>
        <dbReference type="SAM" id="MobiDB-lite"/>
    </source>
</evidence>
<proteinExistence type="predicted"/>
<evidence type="ECO:0000313" key="2">
    <source>
        <dbReference type="EMBL" id="KAJ1111520.1"/>
    </source>
</evidence>
<name>A0AAV7N9K0_PLEWA</name>
<comment type="caution">
    <text evidence="2">The sequence shown here is derived from an EMBL/GenBank/DDBJ whole genome shotgun (WGS) entry which is preliminary data.</text>
</comment>
<dbReference type="AlphaFoldDB" id="A0AAV7N9K0"/>
<reference evidence="2" key="1">
    <citation type="journal article" date="2022" name="bioRxiv">
        <title>Sequencing and chromosome-scale assembly of the giantPleurodeles waltlgenome.</title>
        <authorList>
            <person name="Brown T."/>
            <person name="Elewa A."/>
            <person name="Iarovenko S."/>
            <person name="Subramanian E."/>
            <person name="Araus A.J."/>
            <person name="Petzold A."/>
            <person name="Susuki M."/>
            <person name="Suzuki K.-i.T."/>
            <person name="Hayashi T."/>
            <person name="Toyoda A."/>
            <person name="Oliveira C."/>
            <person name="Osipova E."/>
            <person name="Leigh N.D."/>
            <person name="Simon A."/>
            <person name="Yun M.H."/>
        </authorList>
    </citation>
    <scope>NUCLEOTIDE SEQUENCE</scope>
    <source>
        <strain evidence="2">20211129_DDA</strain>
        <tissue evidence="2">Liver</tissue>
    </source>
</reference>
<feature type="region of interest" description="Disordered" evidence="1">
    <location>
        <begin position="66"/>
        <end position="85"/>
    </location>
</feature>
<protein>
    <submittedName>
        <fullName evidence="2">Uncharacterized protein</fullName>
    </submittedName>
</protein>
<accession>A0AAV7N9K0</accession>
<dbReference type="Proteomes" id="UP001066276">
    <property type="component" value="Chromosome 9"/>
</dbReference>
<organism evidence="2 3">
    <name type="scientific">Pleurodeles waltl</name>
    <name type="common">Iberian ribbed newt</name>
    <dbReference type="NCBI Taxonomy" id="8319"/>
    <lineage>
        <taxon>Eukaryota</taxon>
        <taxon>Metazoa</taxon>
        <taxon>Chordata</taxon>
        <taxon>Craniata</taxon>
        <taxon>Vertebrata</taxon>
        <taxon>Euteleostomi</taxon>
        <taxon>Amphibia</taxon>
        <taxon>Batrachia</taxon>
        <taxon>Caudata</taxon>
        <taxon>Salamandroidea</taxon>
        <taxon>Salamandridae</taxon>
        <taxon>Pleurodelinae</taxon>
        <taxon>Pleurodeles</taxon>
    </lineage>
</organism>
<sequence length="85" mass="8734">SSSDEDRCLPAQVGGRTSLCISSFRNDSARPGPSSAPMLRSHIDNPSLEGSALVPSCDANVVRFSSGASCESGPSHRSDGQLSPS</sequence>
<evidence type="ECO:0000313" key="3">
    <source>
        <dbReference type="Proteomes" id="UP001066276"/>
    </source>
</evidence>
<gene>
    <name evidence="2" type="ORF">NDU88_008842</name>
</gene>
<feature type="non-terminal residue" evidence="2">
    <location>
        <position position="1"/>
    </location>
</feature>
<keyword evidence="3" id="KW-1185">Reference proteome</keyword>